<comment type="caution">
    <text evidence="2">The sequence shown here is derived from an EMBL/GenBank/DDBJ whole genome shotgun (WGS) entry which is preliminary data.</text>
</comment>
<accession>A0A016TL36</accession>
<feature type="chain" id="PRO_5001491162" evidence="1">
    <location>
        <begin position="22"/>
        <end position="184"/>
    </location>
</feature>
<organism evidence="2 3">
    <name type="scientific">Ancylostoma ceylanicum</name>
    <dbReference type="NCBI Taxonomy" id="53326"/>
    <lineage>
        <taxon>Eukaryota</taxon>
        <taxon>Metazoa</taxon>
        <taxon>Ecdysozoa</taxon>
        <taxon>Nematoda</taxon>
        <taxon>Chromadorea</taxon>
        <taxon>Rhabditida</taxon>
        <taxon>Rhabditina</taxon>
        <taxon>Rhabditomorpha</taxon>
        <taxon>Strongyloidea</taxon>
        <taxon>Ancylostomatidae</taxon>
        <taxon>Ancylostomatinae</taxon>
        <taxon>Ancylostoma</taxon>
    </lineage>
</organism>
<keyword evidence="1" id="KW-0732">Signal</keyword>
<name>A0A016TL36_9BILA</name>
<dbReference type="Proteomes" id="UP000024635">
    <property type="component" value="Unassembled WGS sequence"/>
</dbReference>
<evidence type="ECO:0000256" key="1">
    <source>
        <dbReference type="SAM" id="SignalP"/>
    </source>
</evidence>
<dbReference type="AlphaFoldDB" id="A0A016TL36"/>
<keyword evidence="3" id="KW-1185">Reference proteome</keyword>
<sequence length="184" mass="20245">MAKLHFIALAIASVLPALTKGNLFPGTNVPIDQAVINNKVINPINEHRQQLVRGTQQNGNSGGNMPPAKEMTEMESNSNRIALKQHPNIPSLPTTLLLYPLRSMEMSVAAFPWNSKRRSIALCPRYDEVLVMMTCSFADVNSEGDGRPELHHVFKDIPSPSSKYGSANSGNCFITDGNLAYVYY</sequence>
<dbReference type="EMBL" id="JARK01001431">
    <property type="protein sequence ID" value="EYC03298.1"/>
    <property type="molecule type" value="Genomic_DNA"/>
</dbReference>
<proteinExistence type="predicted"/>
<evidence type="ECO:0000313" key="3">
    <source>
        <dbReference type="Proteomes" id="UP000024635"/>
    </source>
</evidence>
<protein>
    <submittedName>
        <fullName evidence="2">Uncharacterized protein</fullName>
    </submittedName>
</protein>
<feature type="signal peptide" evidence="1">
    <location>
        <begin position="1"/>
        <end position="21"/>
    </location>
</feature>
<gene>
    <name evidence="2" type="primary">Acey_s0095.g2858</name>
    <name evidence="2" type="ORF">Y032_0095g2858</name>
</gene>
<evidence type="ECO:0000313" key="2">
    <source>
        <dbReference type="EMBL" id="EYC03298.1"/>
    </source>
</evidence>
<reference evidence="3" key="1">
    <citation type="journal article" date="2015" name="Nat. Genet.">
        <title>The genome and transcriptome of the zoonotic hookworm Ancylostoma ceylanicum identify infection-specific gene families.</title>
        <authorList>
            <person name="Schwarz E.M."/>
            <person name="Hu Y."/>
            <person name="Antoshechkin I."/>
            <person name="Miller M.M."/>
            <person name="Sternberg P.W."/>
            <person name="Aroian R.V."/>
        </authorList>
    </citation>
    <scope>NUCLEOTIDE SEQUENCE</scope>
    <source>
        <strain evidence="3">HY135</strain>
    </source>
</reference>